<protein>
    <submittedName>
        <fullName evidence="2">Uncharacterized protein</fullName>
    </submittedName>
</protein>
<reference evidence="2" key="1">
    <citation type="submission" date="2021-01" db="EMBL/GenBank/DDBJ databases">
        <title>Phytophthora aleatoria, a newly-described species from Pinus radiata is distinct from Phytophthora cactorum isolates based on comparative genomics.</title>
        <authorList>
            <person name="Mcdougal R."/>
            <person name="Panda P."/>
            <person name="Williams N."/>
            <person name="Studholme D.J."/>
        </authorList>
    </citation>
    <scope>NUCLEOTIDE SEQUENCE</scope>
    <source>
        <strain evidence="2">NZFS 3830</strain>
    </source>
</reference>
<proteinExistence type="predicted"/>
<organism evidence="2 3">
    <name type="scientific">Phytophthora cactorum</name>
    <dbReference type="NCBI Taxonomy" id="29920"/>
    <lineage>
        <taxon>Eukaryota</taxon>
        <taxon>Sar</taxon>
        <taxon>Stramenopiles</taxon>
        <taxon>Oomycota</taxon>
        <taxon>Peronosporomycetes</taxon>
        <taxon>Peronosporales</taxon>
        <taxon>Peronosporaceae</taxon>
        <taxon>Phytophthora</taxon>
    </lineage>
</organism>
<dbReference type="AlphaFoldDB" id="A0A8T1V0I8"/>
<evidence type="ECO:0000313" key="2">
    <source>
        <dbReference type="EMBL" id="KAG6972806.1"/>
    </source>
</evidence>
<dbReference type="VEuPathDB" id="FungiDB:PC110_g14587"/>
<evidence type="ECO:0000256" key="1">
    <source>
        <dbReference type="SAM" id="MobiDB-lite"/>
    </source>
</evidence>
<evidence type="ECO:0000313" key="3">
    <source>
        <dbReference type="Proteomes" id="UP000688947"/>
    </source>
</evidence>
<accession>A0A8T1V0I8</accession>
<dbReference type="OrthoDB" id="117643at2759"/>
<dbReference type="EMBL" id="JAENGZ010000029">
    <property type="protein sequence ID" value="KAG6972806.1"/>
    <property type="molecule type" value="Genomic_DNA"/>
</dbReference>
<gene>
    <name evidence="2" type="ORF">JG687_00001267</name>
</gene>
<dbReference type="Proteomes" id="UP000688947">
    <property type="component" value="Unassembled WGS sequence"/>
</dbReference>
<sequence length="196" mass="21340">MSVTFKKYYKTLFLDLVDMALVSAYTVHCEAQTARGETVMSHSEFLVTLQAQPLDATADDFKRGLRARARGPHMKRARRVSAITSSWSAPSSKPSARSSATALISVSAYLCNLVRPHSANGNTCQNQAWHLEWDHAGTARARASDVTSRCGRQAASRDPSAVAPQRGKSTKTPMLRLPTTEAVLTGAKTGMSRTTW</sequence>
<feature type="region of interest" description="Disordered" evidence="1">
    <location>
        <begin position="148"/>
        <end position="173"/>
    </location>
</feature>
<comment type="caution">
    <text evidence="2">The sequence shown here is derived from an EMBL/GenBank/DDBJ whole genome shotgun (WGS) entry which is preliminary data.</text>
</comment>
<name>A0A8T1V0I8_9STRA</name>